<keyword evidence="3" id="KW-1185">Reference proteome</keyword>
<dbReference type="PANTHER" id="PTHR30199:SF0">
    <property type="entry name" value="INNER MEMBRANE PROTEIN YDCO"/>
    <property type="match status" value="1"/>
</dbReference>
<dbReference type="RefSeq" id="WP_147705610.1">
    <property type="nucleotide sequence ID" value="NZ_VDUY01000007.1"/>
</dbReference>
<evidence type="ECO:0000313" key="2">
    <source>
        <dbReference type="EMBL" id="TXL63916.1"/>
    </source>
</evidence>
<feature type="transmembrane region" description="Helical" evidence="1">
    <location>
        <begin position="137"/>
        <end position="154"/>
    </location>
</feature>
<dbReference type="NCBIfam" id="TIGR00843">
    <property type="entry name" value="benE"/>
    <property type="match status" value="1"/>
</dbReference>
<keyword evidence="1" id="KW-1133">Transmembrane helix</keyword>
<feature type="transmembrane region" description="Helical" evidence="1">
    <location>
        <begin position="87"/>
        <end position="106"/>
    </location>
</feature>
<name>A0A5C8NRV8_9BURK</name>
<dbReference type="Proteomes" id="UP000321548">
    <property type="component" value="Unassembled WGS sequence"/>
</dbReference>
<dbReference type="InterPro" id="IPR004711">
    <property type="entry name" value="Benzoate_Transporter"/>
</dbReference>
<dbReference type="OrthoDB" id="9792424at2"/>
<evidence type="ECO:0000256" key="1">
    <source>
        <dbReference type="SAM" id="Phobius"/>
    </source>
</evidence>
<feature type="transmembrane region" description="Helical" evidence="1">
    <location>
        <begin position="161"/>
        <end position="178"/>
    </location>
</feature>
<feature type="transmembrane region" description="Helical" evidence="1">
    <location>
        <begin position="198"/>
        <end position="217"/>
    </location>
</feature>
<dbReference type="PANTHER" id="PTHR30199">
    <property type="entry name" value="MFS FAMILY TRANSPORTER, PREDICTED SUBSTRATE BENZOATE"/>
    <property type="match status" value="1"/>
</dbReference>
<proteinExistence type="predicted"/>
<reference evidence="2 3" key="1">
    <citation type="submission" date="2019-06" db="EMBL/GenBank/DDBJ databases">
        <title>Quisquiliibacterium sp. nov., isolated from a maize field.</title>
        <authorList>
            <person name="Lin S.-Y."/>
            <person name="Tsai C.-F."/>
            <person name="Young C.-C."/>
        </authorList>
    </citation>
    <scope>NUCLEOTIDE SEQUENCE [LARGE SCALE GENOMIC DNA]</scope>
    <source>
        <strain evidence="2 3">CC-CFT501</strain>
    </source>
</reference>
<dbReference type="EMBL" id="VDUY01000007">
    <property type="protein sequence ID" value="TXL63916.1"/>
    <property type="molecule type" value="Genomic_DNA"/>
</dbReference>
<gene>
    <name evidence="2" type="ORF">FHP08_15700</name>
</gene>
<comment type="caution">
    <text evidence="2">The sequence shown here is derived from an EMBL/GenBank/DDBJ whole genome shotgun (WGS) entry which is preliminary data.</text>
</comment>
<protein>
    <submittedName>
        <fullName evidence="2">Benzoate/H(+) symporter BenE family transporter</fullName>
    </submittedName>
</protein>
<feature type="transmembrane region" description="Helical" evidence="1">
    <location>
        <begin position="346"/>
        <end position="375"/>
    </location>
</feature>
<feature type="transmembrane region" description="Helical" evidence="1">
    <location>
        <begin position="229"/>
        <end position="250"/>
    </location>
</feature>
<feature type="transmembrane region" description="Helical" evidence="1">
    <location>
        <begin position="281"/>
        <end position="306"/>
    </location>
</feature>
<dbReference type="AlphaFoldDB" id="A0A5C8NRV8"/>
<sequence length="382" mass="39401">MPAIVAGFVTVLVGFTSSAVIVFEAARALGANEAQIASWMWALGLGMGLTCIVPSLRWRVPVVTAWSTPGAAMLITGAAGVPLDQAIGAFIVSAVLIAVSGFSGWFERAMNRIPIALASAMLAGVLLRFGIEAFASMQTRFGLVFAMFAAWLLGRRLWPRYAVVLALAVGVAIAALGGDLRTGALRLEMAAPVWTTPSLSLAAIVGIALPLYVVTMASQNMPGVAVIRASGYTVPISPVIGWTGVATLLLAPFGGYALNLAAITAAICMGPEAHEDRSRRYVASVAAGCFYLLIGLFGATVTAVFAAFPRELIMAIAGLALLGTIGNGLAAAVADERQREPALVTFLVTASGLTLAGIGSAFWGLVAGLLTLLVLTLRRRGA</sequence>
<dbReference type="Pfam" id="PF03594">
    <property type="entry name" value="BenE"/>
    <property type="match status" value="1"/>
</dbReference>
<dbReference type="GO" id="GO:0042925">
    <property type="term" value="F:benzoate transmembrane transporter activity"/>
    <property type="evidence" value="ECO:0007669"/>
    <property type="project" value="InterPro"/>
</dbReference>
<organism evidence="2 3">
    <name type="scientific">Zeimonas arvi</name>
    <dbReference type="NCBI Taxonomy" id="2498847"/>
    <lineage>
        <taxon>Bacteria</taxon>
        <taxon>Pseudomonadati</taxon>
        <taxon>Pseudomonadota</taxon>
        <taxon>Betaproteobacteria</taxon>
        <taxon>Burkholderiales</taxon>
        <taxon>Burkholderiaceae</taxon>
        <taxon>Zeimonas</taxon>
    </lineage>
</organism>
<feature type="transmembrane region" description="Helical" evidence="1">
    <location>
        <begin position="312"/>
        <end position="334"/>
    </location>
</feature>
<dbReference type="GO" id="GO:0005886">
    <property type="term" value="C:plasma membrane"/>
    <property type="evidence" value="ECO:0007669"/>
    <property type="project" value="TreeGrafter"/>
</dbReference>
<keyword evidence="1" id="KW-0812">Transmembrane</keyword>
<keyword evidence="1" id="KW-0472">Membrane</keyword>
<evidence type="ECO:0000313" key="3">
    <source>
        <dbReference type="Proteomes" id="UP000321548"/>
    </source>
</evidence>
<feature type="transmembrane region" description="Helical" evidence="1">
    <location>
        <begin position="113"/>
        <end position="131"/>
    </location>
</feature>
<feature type="transmembrane region" description="Helical" evidence="1">
    <location>
        <begin position="34"/>
        <end position="53"/>
    </location>
</feature>
<accession>A0A5C8NRV8</accession>